<sequence length="174" mass="18664">MRFMPFQTARFRVAHWCPLLGDASARRALEEALRDILTPAVLAHLPESFRPDPGKGSASRWIDARAAESDVLTIHAQRDGRLVGLVILAAGPNDAAPAVLHLGYLFAQPVWGQGAASEVLGGLLASLRGRAPISLLGGVDRDNPASARVLQKAGFQRDPELSGPRGEMYRLDLA</sequence>
<reference evidence="2 3" key="1">
    <citation type="submission" date="2018-05" db="EMBL/GenBank/DDBJ databases">
        <title>Pararhodobacter marina sp. nov., isolated from deep-sea water of the Indian Ocean.</title>
        <authorList>
            <person name="Lai Q.Sr."/>
            <person name="Liu X."/>
            <person name="Shao Z."/>
        </authorList>
    </citation>
    <scope>NUCLEOTIDE SEQUENCE [LARGE SCALE GENOMIC DNA]</scope>
    <source>
        <strain evidence="2 3">CIC4N-9</strain>
    </source>
</reference>
<keyword evidence="3" id="KW-1185">Reference proteome</keyword>
<name>A0A2U2C810_9RHOB</name>
<dbReference type="SUPFAM" id="SSF55729">
    <property type="entry name" value="Acyl-CoA N-acyltransferases (Nat)"/>
    <property type="match status" value="1"/>
</dbReference>
<evidence type="ECO:0000313" key="2">
    <source>
        <dbReference type="EMBL" id="PWE28007.1"/>
    </source>
</evidence>
<evidence type="ECO:0000313" key="3">
    <source>
        <dbReference type="Proteomes" id="UP000244940"/>
    </source>
</evidence>
<dbReference type="RefSeq" id="WP_109534003.1">
    <property type="nucleotide sequence ID" value="NZ_QEYD01000008.1"/>
</dbReference>
<dbReference type="Pfam" id="PF13302">
    <property type="entry name" value="Acetyltransf_3"/>
    <property type="match status" value="1"/>
</dbReference>
<evidence type="ECO:0000259" key="1">
    <source>
        <dbReference type="PROSITE" id="PS51186"/>
    </source>
</evidence>
<dbReference type="Proteomes" id="UP000244940">
    <property type="component" value="Unassembled WGS sequence"/>
</dbReference>
<gene>
    <name evidence="2" type="ORF">C4N9_14260</name>
</gene>
<dbReference type="InterPro" id="IPR016181">
    <property type="entry name" value="Acyl_CoA_acyltransferase"/>
</dbReference>
<dbReference type="AlphaFoldDB" id="A0A2U2C810"/>
<dbReference type="PROSITE" id="PS51186">
    <property type="entry name" value="GNAT"/>
    <property type="match status" value="1"/>
</dbReference>
<dbReference type="GO" id="GO:0016747">
    <property type="term" value="F:acyltransferase activity, transferring groups other than amino-acyl groups"/>
    <property type="evidence" value="ECO:0007669"/>
    <property type="project" value="InterPro"/>
</dbReference>
<dbReference type="Gene3D" id="3.40.630.30">
    <property type="match status" value="1"/>
</dbReference>
<dbReference type="OrthoDB" id="6293260at2"/>
<protein>
    <recommendedName>
        <fullName evidence="1">N-acetyltransferase domain-containing protein</fullName>
    </recommendedName>
</protein>
<dbReference type="InterPro" id="IPR000182">
    <property type="entry name" value="GNAT_dom"/>
</dbReference>
<dbReference type="GeneID" id="94366056"/>
<accession>A0A2U2C810</accession>
<feature type="domain" description="N-acetyltransferase" evidence="1">
    <location>
        <begin position="31"/>
        <end position="174"/>
    </location>
</feature>
<dbReference type="EMBL" id="QEYD01000008">
    <property type="protein sequence ID" value="PWE28007.1"/>
    <property type="molecule type" value="Genomic_DNA"/>
</dbReference>
<comment type="caution">
    <text evidence="2">The sequence shown here is derived from an EMBL/GenBank/DDBJ whole genome shotgun (WGS) entry which is preliminary data.</text>
</comment>
<organism evidence="2 3">
    <name type="scientific">Pararhodobacter marinus</name>
    <dbReference type="NCBI Taxonomy" id="2184063"/>
    <lineage>
        <taxon>Bacteria</taxon>
        <taxon>Pseudomonadati</taxon>
        <taxon>Pseudomonadota</taxon>
        <taxon>Alphaproteobacteria</taxon>
        <taxon>Rhodobacterales</taxon>
        <taxon>Paracoccaceae</taxon>
        <taxon>Pararhodobacter</taxon>
    </lineage>
</organism>
<proteinExistence type="predicted"/>